<dbReference type="GO" id="GO:0005886">
    <property type="term" value="C:plasma membrane"/>
    <property type="evidence" value="ECO:0007669"/>
    <property type="project" value="UniProtKB-SubCell"/>
</dbReference>
<sequence length="201" mass="20856">MFSADLAIPALLVAVLAYLAGSVSAAILVCRAMGLQDPRTAGSGNPGATNVLRVGGKLPAILTLLGDALKGFLPVFITASLIDHPATIALTALAAFIGHLYPIFFNFEGGKGVATALGALLGIDLTVGALALLTWLAISLTFKRSSLAALVTFALVPVYLSFEGHQTFAVGFTMIGAFLYYTHRGNIQRLIAGTEPVIGKR</sequence>
<evidence type="ECO:0000256" key="5">
    <source>
        <dbReference type="ARBA" id="ARBA00022989"/>
    </source>
</evidence>
<dbReference type="AlphaFoldDB" id="A0A2Z2NKV2"/>
<dbReference type="Pfam" id="PF02660">
    <property type="entry name" value="G3P_acyltransf"/>
    <property type="match status" value="1"/>
</dbReference>
<dbReference type="SMART" id="SM01207">
    <property type="entry name" value="G3P_acyltransf"/>
    <property type="match status" value="1"/>
</dbReference>
<keyword evidence="9 10" id="KW-1208">Phospholipid metabolism</keyword>
<keyword evidence="1 10" id="KW-1003">Cell membrane</keyword>
<evidence type="ECO:0000256" key="1">
    <source>
        <dbReference type="ARBA" id="ARBA00022475"/>
    </source>
</evidence>
<dbReference type="KEGG" id="gai:IMCC3135_05160"/>
<evidence type="ECO:0000256" key="2">
    <source>
        <dbReference type="ARBA" id="ARBA00022516"/>
    </source>
</evidence>
<keyword evidence="5 10" id="KW-1133">Transmembrane helix</keyword>
<reference evidence="11 12" key="1">
    <citation type="submission" date="2016-12" db="EMBL/GenBank/DDBJ databases">
        <authorList>
            <person name="Song W.-J."/>
            <person name="Kurnit D.M."/>
        </authorList>
    </citation>
    <scope>NUCLEOTIDE SEQUENCE [LARGE SCALE GENOMIC DNA]</scope>
    <source>
        <strain evidence="11 12">IMCC3135</strain>
    </source>
</reference>
<feature type="transmembrane region" description="Helical" evidence="10">
    <location>
        <begin position="168"/>
        <end position="183"/>
    </location>
</feature>
<evidence type="ECO:0000313" key="12">
    <source>
        <dbReference type="Proteomes" id="UP000250079"/>
    </source>
</evidence>
<dbReference type="NCBIfam" id="TIGR00023">
    <property type="entry name" value="glycerol-3-phosphate 1-O-acyltransferase PlsY"/>
    <property type="match status" value="1"/>
</dbReference>
<keyword evidence="12" id="KW-1185">Reference proteome</keyword>
<accession>A0A2Z2NKV2</accession>
<dbReference type="PANTHER" id="PTHR30309">
    <property type="entry name" value="INNER MEMBRANE PROTEIN YGIH"/>
    <property type="match status" value="1"/>
</dbReference>
<dbReference type="InterPro" id="IPR003811">
    <property type="entry name" value="G3P_acylTferase_PlsY"/>
</dbReference>
<dbReference type="GO" id="GO:0008654">
    <property type="term" value="P:phospholipid biosynthetic process"/>
    <property type="evidence" value="ECO:0007669"/>
    <property type="project" value="UniProtKB-UniRule"/>
</dbReference>
<feature type="transmembrane region" description="Helical" evidence="10">
    <location>
        <begin position="60"/>
        <end position="79"/>
    </location>
</feature>
<evidence type="ECO:0000313" key="11">
    <source>
        <dbReference type="EMBL" id="ASJ71145.1"/>
    </source>
</evidence>
<feature type="transmembrane region" description="Helical" evidence="10">
    <location>
        <begin position="116"/>
        <end position="138"/>
    </location>
</feature>
<evidence type="ECO:0000256" key="7">
    <source>
        <dbReference type="ARBA" id="ARBA00023136"/>
    </source>
</evidence>
<evidence type="ECO:0000256" key="4">
    <source>
        <dbReference type="ARBA" id="ARBA00022692"/>
    </source>
</evidence>
<comment type="catalytic activity">
    <reaction evidence="10">
        <text>an acyl phosphate + sn-glycerol 3-phosphate = a 1-acyl-sn-glycero-3-phosphate + phosphate</text>
        <dbReference type="Rhea" id="RHEA:34075"/>
        <dbReference type="ChEBI" id="CHEBI:43474"/>
        <dbReference type="ChEBI" id="CHEBI:57597"/>
        <dbReference type="ChEBI" id="CHEBI:57970"/>
        <dbReference type="ChEBI" id="CHEBI:59918"/>
        <dbReference type="EC" id="2.3.1.275"/>
    </reaction>
</comment>
<dbReference type="HAMAP" id="MF_01043">
    <property type="entry name" value="PlsY"/>
    <property type="match status" value="1"/>
</dbReference>
<dbReference type="EC" id="2.3.1.275" evidence="10"/>
<comment type="function">
    <text evidence="10">Catalyzes the transfer of an acyl group from acyl-phosphate (acyl-PO(4)) to glycerol-3-phosphate (G3P) to form lysophosphatidic acid (LPA). This enzyme utilizes acyl-phosphate as fatty acyl donor, but not acyl-CoA or acyl-ACP.</text>
</comment>
<evidence type="ECO:0000256" key="8">
    <source>
        <dbReference type="ARBA" id="ARBA00023209"/>
    </source>
</evidence>
<feature type="transmembrane region" description="Helical" evidence="10">
    <location>
        <begin position="86"/>
        <end position="104"/>
    </location>
</feature>
<evidence type="ECO:0000256" key="6">
    <source>
        <dbReference type="ARBA" id="ARBA00023098"/>
    </source>
</evidence>
<comment type="pathway">
    <text evidence="10">Lipid metabolism; phospholipid metabolism.</text>
</comment>
<keyword evidence="3 10" id="KW-0808">Transferase</keyword>
<evidence type="ECO:0000256" key="3">
    <source>
        <dbReference type="ARBA" id="ARBA00022679"/>
    </source>
</evidence>
<dbReference type="Proteomes" id="UP000250079">
    <property type="component" value="Chromosome"/>
</dbReference>
<keyword evidence="4 10" id="KW-0812">Transmembrane</keyword>
<keyword evidence="8 10" id="KW-0594">Phospholipid biosynthesis</keyword>
<keyword evidence="7 10" id="KW-0472">Membrane</keyword>
<protein>
    <recommendedName>
        <fullName evidence="10">Glycerol-3-phosphate acyltransferase</fullName>
    </recommendedName>
    <alternativeName>
        <fullName evidence="10">Acyl-PO4 G3P acyltransferase</fullName>
    </alternativeName>
    <alternativeName>
        <fullName evidence="10">Acyl-phosphate--glycerol-3-phosphate acyltransferase</fullName>
    </alternativeName>
    <alternativeName>
        <fullName evidence="10">G3P acyltransferase</fullName>
        <shortName evidence="10">GPAT</shortName>
        <ecNumber evidence="10">2.3.1.275</ecNumber>
    </alternativeName>
    <alternativeName>
        <fullName evidence="10">Lysophosphatidic acid synthase</fullName>
        <shortName evidence="10">LPA synthase</shortName>
    </alternativeName>
</protein>
<keyword evidence="2 10" id="KW-0444">Lipid biosynthesis</keyword>
<evidence type="ECO:0000256" key="9">
    <source>
        <dbReference type="ARBA" id="ARBA00023264"/>
    </source>
</evidence>
<dbReference type="UniPathway" id="UPA00085"/>
<organism evidence="11 12">
    <name type="scientific">Granulosicoccus antarcticus IMCC3135</name>
    <dbReference type="NCBI Taxonomy" id="1192854"/>
    <lineage>
        <taxon>Bacteria</taxon>
        <taxon>Pseudomonadati</taxon>
        <taxon>Pseudomonadota</taxon>
        <taxon>Gammaproteobacteria</taxon>
        <taxon>Chromatiales</taxon>
        <taxon>Granulosicoccaceae</taxon>
        <taxon>Granulosicoccus</taxon>
    </lineage>
</organism>
<evidence type="ECO:0000256" key="10">
    <source>
        <dbReference type="HAMAP-Rule" id="MF_01043"/>
    </source>
</evidence>
<keyword evidence="6 10" id="KW-0443">Lipid metabolism</keyword>
<name>A0A2Z2NKV2_9GAMM</name>
<dbReference type="PANTHER" id="PTHR30309:SF0">
    <property type="entry name" value="GLYCEROL-3-PHOSPHATE ACYLTRANSFERASE-RELATED"/>
    <property type="match status" value="1"/>
</dbReference>
<dbReference type="EMBL" id="CP018632">
    <property type="protein sequence ID" value="ASJ71145.1"/>
    <property type="molecule type" value="Genomic_DNA"/>
</dbReference>
<comment type="subunit">
    <text evidence="10">Probably interacts with PlsX.</text>
</comment>
<dbReference type="GO" id="GO:0043772">
    <property type="term" value="F:acyl-phosphate glycerol-3-phosphate acyltransferase activity"/>
    <property type="evidence" value="ECO:0007669"/>
    <property type="project" value="UniProtKB-UniRule"/>
</dbReference>
<gene>
    <name evidence="10 11" type="primary">plsY</name>
    <name evidence="11" type="ORF">IMCC3135_05160</name>
</gene>
<keyword evidence="11" id="KW-0012">Acyltransferase</keyword>
<proteinExistence type="inferred from homology"/>
<comment type="similarity">
    <text evidence="10">Belongs to the PlsY family.</text>
</comment>
<comment type="subcellular location">
    <subcellularLocation>
        <location evidence="10">Cell membrane</location>
        <topology evidence="10">Multi-pass membrane protein</topology>
    </subcellularLocation>
</comment>